<keyword evidence="1" id="KW-0472">Membrane</keyword>
<gene>
    <name evidence="2" type="ORF">BK742_03470</name>
</gene>
<evidence type="ECO:0000256" key="1">
    <source>
        <dbReference type="SAM" id="Phobius"/>
    </source>
</evidence>
<keyword evidence="1" id="KW-1133">Transmembrane helix</keyword>
<reference evidence="2 3" key="1">
    <citation type="submission" date="2016-10" db="EMBL/GenBank/DDBJ databases">
        <title>Comparative genomics of Bacillus thuringiensis reveals a path to pathogens against multiple invertebrate hosts.</title>
        <authorList>
            <person name="Zheng J."/>
            <person name="Gao Q."/>
            <person name="Liu H."/>
            <person name="Peng D."/>
            <person name="Ruan L."/>
            <person name="Sun M."/>
        </authorList>
    </citation>
    <scope>NUCLEOTIDE SEQUENCE [LARGE SCALE GENOMIC DNA]</scope>
    <source>
        <strain evidence="2">BGSC 4BX1</strain>
    </source>
</reference>
<organism evidence="2 3">
    <name type="scientific">Bacillus thuringiensis serovar pingluonsis</name>
    <dbReference type="NCBI Taxonomy" id="180881"/>
    <lineage>
        <taxon>Bacteria</taxon>
        <taxon>Bacillati</taxon>
        <taxon>Bacillota</taxon>
        <taxon>Bacilli</taxon>
        <taxon>Bacillales</taxon>
        <taxon>Bacillaceae</taxon>
        <taxon>Bacillus</taxon>
        <taxon>Bacillus cereus group</taxon>
    </lineage>
</organism>
<proteinExistence type="predicted"/>
<feature type="transmembrane region" description="Helical" evidence="1">
    <location>
        <begin position="23"/>
        <end position="39"/>
    </location>
</feature>
<evidence type="ECO:0000313" key="3">
    <source>
        <dbReference type="Proteomes" id="UP000195089"/>
    </source>
</evidence>
<dbReference type="AlphaFoldDB" id="A0A243BRJ9"/>
<dbReference type="Proteomes" id="UP000195089">
    <property type="component" value="Unassembled WGS sequence"/>
</dbReference>
<dbReference type="EMBL" id="NFDL01000012">
    <property type="protein sequence ID" value="OTY48995.1"/>
    <property type="molecule type" value="Genomic_DNA"/>
</dbReference>
<sequence length="75" mass="9231">MTPYFLHTFPDFSIFQKIHYQTLYYWYTIYIPLLSLEILKIHKKGHTYGICMRRCVLLQDSFRSIFLLLSYHISY</sequence>
<evidence type="ECO:0000313" key="2">
    <source>
        <dbReference type="EMBL" id="OTY48995.1"/>
    </source>
</evidence>
<comment type="caution">
    <text evidence="2">The sequence shown here is derived from an EMBL/GenBank/DDBJ whole genome shotgun (WGS) entry which is preliminary data.</text>
</comment>
<name>A0A243BRJ9_BACTU</name>
<keyword evidence="1" id="KW-0812">Transmembrane</keyword>
<protein>
    <submittedName>
        <fullName evidence="2">Uncharacterized protein</fullName>
    </submittedName>
</protein>
<accession>A0A243BRJ9</accession>